<reference evidence="1" key="2">
    <citation type="submission" date="2024-10" db="UniProtKB">
        <authorList>
            <consortium name="EnsemblProtists"/>
        </authorList>
    </citation>
    <scope>IDENTIFICATION</scope>
</reference>
<dbReference type="AlphaFoldDB" id="A0A0D3IZ23"/>
<proteinExistence type="predicted"/>
<evidence type="ECO:0000313" key="1">
    <source>
        <dbReference type="EnsemblProtists" id="EOD16508"/>
    </source>
</evidence>
<sequence length="122" mass="13432">MPKRLACLKSHFEHDQELLSGQQAVLEAPDATAAECAARVLQPFIVGSYNRLGELLEDCALSDNDPAREAAILFYRRCLTLSQHWELHHQCRVAMCNLGVALKRAGLLRAALKMYNAAAGAL</sequence>
<dbReference type="HOGENOM" id="CLU_2031063_0_0_1"/>
<dbReference type="RefSeq" id="XP_005768937.1">
    <property type="nucleotide sequence ID" value="XM_005768880.1"/>
</dbReference>
<dbReference type="SUPFAM" id="SSF48452">
    <property type="entry name" value="TPR-like"/>
    <property type="match status" value="1"/>
</dbReference>
<keyword evidence="2" id="KW-1185">Reference proteome</keyword>
<reference evidence="2" key="1">
    <citation type="journal article" date="2013" name="Nature">
        <title>Pan genome of the phytoplankton Emiliania underpins its global distribution.</title>
        <authorList>
            <person name="Read B.A."/>
            <person name="Kegel J."/>
            <person name="Klute M.J."/>
            <person name="Kuo A."/>
            <person name="Lefebvre S.C."/>
            <person name="Maumus F."/>
            <person name="Mayer C."/>
            <person name="Miller J."/>
            <person name="Monier A."/>
            <person name="Salamov A."/>
            <person name="Young J."/>
            <person name="Aguilar M."/>
            <person name="Claverie J.M."/>
            <person name="Frickenhaus S."/>
            <person name="Gonzalez K."/>
            <person name="Herman E.K."/>
            <person name="Lin Y.C."/>
            <person name="Napier J."/>
            <person name="Ogata H."/>
            <person name="Sarno A.F."/>
            <person name="Shmutz J."/>
            <person name="Schroeder D."/>
            <person name="de Vargas C."/>
            <person name="Verret F."/>
            <person name="von Dassow P."/>
            <person name="Valentin K."/>
            <person name="Van de Peer Y."/>
            <person name="Wheeler G."/>
            <person name="Dacks J.B."/>
            <person name="Delwiche C.F."/>
            <person name="Dyhrman S.T."/>
            <person name="Glockner G."/>
            <person name="John U."/>
            <person name="Richards T."/>
            <person name="Worden A.Z."/>
            <person name="Zhang X."/>
            <person name="Grigoriev I.V."/>
            <person name="Allen A.E."/>
            <person name="Bidle K."/>
            <person name="Borodovsky M."/>
            <person name="Bowler C."/>
            <person name="Brownlee C."/>
            <person name="Cock J.M."/>
            <person name="Elias M."/>
            <person name="Gladyshev V.N."/>
            <person name="Groth M."/>
            <person name="Guda C."/>
            <person name="Hadaegh A."/>
            <person name="Iglesias-Rodriguez M.D."/>
            <person name="Jenkins J."/>
            <person name="Jones B.M."/>
            <person name="Lawson T."/>
            <person name="Leese F."/>
            <person name="Lindquist E."/>
            <person name="Lobanov A."/>
            <person name="Lomsadze A."/>
            <person name="Malik S.B."/>
            <person name="Marsh M.E."/>
            <person name="Mackinder L."/>
            <person name="Mock T."/>
            <person name="Mueller-Roeber B."/>
            <person name="Pagarete A."/>
            <person name="Parker M."/>
            <person name="Probert I."/>
            <person name="Quesneville H."/>
            <person name="Raines C."/>
            <person name="Rensing S.A."/>
            <person name="Riano-Pachon D.M."/>
            <person name="Richier S."/>
            <person name="Rokitta S."/>
            <person name="Shiraiwa Y."/>
            <person name="Soanes D.M."/>
            <person name="van der Giezen M."/>
            <person name="Wahlund T.M."/>
            <person name="Williams B."/>
            <person name="Wilson W."/>
            <person name="Wolfe G."/>
            <person name="Wurch L.L."/>
        </authorList>
    </citation>
    <scope>NUCLEOTIDE SEQUENCE</scope>
</reference>
<accession>A0A0D3IZ23</accession>
<dbReference type="Proteomes" id="UP000013827">
    <property type="component" value="Unassembled WGS sequence"/>
</dbReference>
<evidence type="ECO:0000313" key="2">
    <source>
        <dbReference type="Proteomes" id="UP000013827"/>
    </source>
</evidence>
<dbReference type="PaxDb" id="2903-EOD16508"/>
<name>A0A0D3IZ23_EMIH1</name>
<protein>
    <submittedName>
        <fullName evidence="1">Uncharacterized protein</fullName>
    </submittedName>
</protein>
<dbReference type="GeneID" id="17262657"/>
<dbReference type="Gene3D" id="1.25.40.10">
    <property type="entry name" value="Tetratricopeptide repeat domain"/>
    <property type="match status" value="1"/>
</dbReference>
<organism evidence="1 2">
    <name type="scientific">Emiliania huxleyi (strain CCMP1516)</name>
    <dbReference type="NCBI Taxonomy" id="280463"/>
    <lineage>
        <taxon>Eukaryota</taxon>
        <taxon>Haptista</taxon>
        <taxon>Haptophyta</taxon>
        <taxon>Prymnesiophyceae</taxon>
        <taxon>Isochrysidales</taxon>
        <taxon>Noelaerhabdaceae</taxon>
        <taxon>Emiliania</taxon>
    </lineage>
</organism>
<dbReference type="EnsemblProtists" id="EOD16508">
    <property type="protein sequence ID" value="EOD16508"/>
    <property type="gene ID" value="EMIHUDRAFT_245054"/>
</dbReference>
<dbReference type="InterPro" id="IPR011990">
    <property type="entry name" value="TPR-like_helical_dom_sf"/>
</dbReference>
<dbReference type="KEGG" id="ehx:EMIHUDRAFT_245054"/>